<dbReference type="CDD" id="cd17536">
    <property type="entry name" value="REC_YesN-like"/>
    <property type="match status" value="1"/>
</dbReference>
<dbReference type="Pfam" id="PF12833">
    <property type="entry name" value="HTH_18"/>
    <property type="match status" value="1"/>
</dbReference>
<dbReference type="Pfam" id="PF00072">
    <property type="entry name" value="Response_reg"/>
    <property type="match status" value="1"/>
</dbReference>
<dbReference type="EMBL" id="QGDL01000004">
    <property type="protein sequence ID" value="PWJ30396.1"/>
    <property type="molecule type" value="Genomic_DNA"/>
</dbReference>
<dbReference type="Proteomes" id="UP000245845">
    <property type="component" value="Unassembled WGS sequence"/>
</dbReference>
<keyword evidence="10" id="KW-1185">Reference proteome</keyword>
<evidence type="ECO:0000259" key="7">
    <source>
        <dbReference type="PROSITE" id="PS01124"/>
    </source>
</evidence>
<evidence type="ECO:0000313" key="10">
    <source>
        <dbReference type="Proteomes" id="UP000245845"/>
    </source>
</evidence>
<proteinExistence type="predicted"/>
<name>A0A2Y9BBV9_9FIRM</name>
<dbReference type="AlphaFoldDB" id="A0A2Y9BBV9"/>
<keyword evidence="2" id="KW-0805">Transcription regulation</keyword>
<feature type="modified residue" description="4-aspartylphosphate" evidence="6">
    <location>
        <position position="55"/>
    </location>
</feature>
<evidence type="ECO:0000313" key="9">
    <source>
        <dbReference type="EMBL" id="PWJ30396.1"/>
    </source>
</evidence>
<dbReference type="InterPro" id="IPR011006">
    <property type="entry name" value="CheY-like_superfamily"/>
</dbReference>
<dbReference type="InterPro" id="IPR001789">
    <property type="entry name" value="Sig_transdc_resp-reg_receiver"/>
</dbReference>
<dbReference type="Gene3D" id="3.40.50.2300">
    <property type="match status" value="1"/>
</dbReference>
<dbReference type="GO" id="GO:0003700">
    <property type="term" value="F:DNA-binding transcription factor activity"/>
    <property type="evidence" value="ECO:0007669"/>
    <property type="project" value="InterPro"/>
</dbReference>
<dbReference type="PROSITE" id="PS01124">
    <property type="entry name" value="HTH_ARAC_FAMILY_2"/>
    <property type="match status" value="1"/>
</dbReference>
<accession>A0A2Y9BBV9</accession>
<keyword evidence="3" id="KW-0238">DNA-binding</keyword>
<evidence type="ECO:0000256" key="6">
    <source>
        <dbReference type="PROSITE-ProRule" id="PRU00169"/>
    </source>
</evidence>
<keyword evidence="4" id="KW-0804">Transcription</keyword>
<dbReference type="PROSITE" id="PS00041">
    <property type="entry name" value="HTH_ARAC_FAMILY_1"/>
    <property type="match status" value="1"/>
</dbReference>
<dbReference type="GO" id="GO:0000160">
    <property type="term" value="P:phosphorelay signal transduction system"/>
    <property type="evidence" value="ECO:0007669"/>
    <property type="project" value="InterPro"/>
</dbReference>
<dbReference type="SUPFAM" id="SSF52172">
    <property type="entry name" value="CheY-like"/>
    <property type="match status" value="1"/>
</dbReference>
<protein>
    <recommendedName>
        <fullName evidence="1">Stage 0 sporulation protein A homolog</fullName>
    </recommendedName>
</protein>
<evidence type="ECO:0000259" key="8">
    <source>
        <dbReference type="PROSITE" id="PS50110"/>
    </source>
</evidence>
<evidence type="ECO:0000256" key="2">
    <source>
        <dbReference type="ARBA" id="ARBA00023015"/>
    </source>
</evidence>
<dbReference type="InterPro" id="IPR009057">
    <property type="entry name" value="Homeodomain-like_sf"/>
</dbReference>
<keyword evidence="6" id="KW-0597">Phosphoprotein</keyword>
<dbReference type="PRINTS" id="PR00032">
    <property type="entry name" value="HTHARAC"/>
</dbReference>
<feature type="domain" description="Response regulatory" evidence="8">
    <location>
        <begin position="3"/>
        <end position="120"/>
    </location>
</feature>
<comment type="caution">
    <text evidence="9">The sequence shown here is derived from an EMBL/GenBank/DDBJ whole genome shotgun (WGS) entry which is preliminary data.</text>
</comment>
<reference evidence="9 10" key="1">
    <citation type="submission" date="2018-05" db="EMBL/GenBank/DDBJ databases">
        <title>The Hungate 1000. A catalogue of reference genomes from the rumen microbiome.</title>
        <authorList>
            <person name="Kelly W."/>
        </authorList>
    </citation>
    <scope>NUCLEOTIDE SEQUENCE [LARGE SCALE GENOMIC DNA]</scope>
    <source>
        <strain evidence="9 10">NLAE-zl-C242</strain>
    </source>
</reference>
<dbReference type="SMART" id="SM00448">
    <property type="entry name" value="REC"/>
    <property type="match status" value="1"/>
</dbReference>
<dbReference type="InterPro" id="IPR018060">
    <property type="entry name" value="HTH_AraC"/>
</dbReference>
<evidence type="ECO:0000256" key="5">
    <source>
        <dbReference type="ARBA" id="ARBA00024867"/>
    </source>
</evidence>
<evidence type="ECO:0000256" key="4">
    <source>
        <dbReference type="ARBA" id="ARBA00023163"/>
    </source>
</evidence>
<gene>
    <name evidence="9" type="ORF">A8806_104266</name>
</gene>
<comment type="function">
    <text evidence="5">May play the central regulatory role in sporulation. It may be an element of the effector pathway responsible for the activation of sporulation genes in response to nutritional stress. Spo0A may act in concert with spo0H (a sigma factor) to control the expression of some genes that are critical to the sporulation process.</text>
</comment>
<dbReference type="RefSeq" id="WP_181368634.1">
    <property type="nucleotide sequence ID" value="NZ_BAAACK010000019.1"/>
</dbReference>
<evidence type="ECO:0000256" key="3">
    <source>
        <dbReference type="ARBA" id="ARBA00023125"/>
    </source>
</evidence>
<dbReference type="SMART" id="SM00342">
    <property type="entry name" value="HTH_ARAC"/>
    <property type="match status" value="1"/>
</dbReference>
<evidence type="ECO:0000256" key="1">
    <source>
        <dbReference type="ARBA" id="ARBA00018672"/>
    </source>
</evidence>
<dbReference type="SUPFAM" id="SSF46689">
    <property type="entry name" value="Homeodomain-like"/>
    <property type="match status" value="1"/>
</dbReference>
<dbReference type="PANTHER" id="PTHR43280">
    <property type="entry name" value="ARAC-FAMILY TRANSCRIPTIONAL REGULATOR"/>
    <property type="match status" value="1"/>
</dbReference>
<feature type="domain" description="HTH araC/xylS-type" evidence="7">
    <location>
        <begin position="428"/>
        <end position="527"/>
    </location>
</feature>
<dbReference type="PROSITE" id="PS50110">
    <property type="entry name" value="RESPONSE_REGULATORY"/>
    <property type="match status" value="1"/>
</dbReference>
<sequence>MIKVLLVDDEKLALEYLEDIINWEYYGFEIVGITTDAEQALKLFRKHRPHLVISDVRMPTMSGLELVTMIREIDKRVHILFMSGYKNFSYVKQAIRLGIDDYLLKSDVDEESFLQKILGLKEEIQKECAKNQYTTNMILESLFLKNEPEEHYKSILDENEYIRIHKRYYYLILAKNLVPDFIESYLPSTACSDLAYDYEFDSMCARYAPGYDMQMVSAFAVDDKVNLGIFELAGNLISLKEINDRMYQFSRRIIAGLGEKTSCSFSVYYYAKGCSVRQFGRFYEKNKKQLWRRYVTGKPQIAEFSSGLSGENAEAKAPSVSAEQIFNGIKNGDRDAQRRYIERLKIAIEQEDIVTYLWYAKGMLDAVSRFEGSLLGEKSGRRFSMTESSSTYDFRNPKEVASFLEFKMSEIELISGEDSRGSYSEVIQEALNFLQENYKDPELSTNVVAQKVSLSNSWLSTKFKEEVGIGVSDYLNGIRVQKAKKLLDQSEYMIYEVAELTGFTSSQYFSKIFKQFTGLTPNEYKRKG</sequence>
<dbReference type="PANTHER" id="PTHR43280:SF2">
    <property type="entry name" value="HTH-TYPE TRANSCRIPTIONAL REGULATOR EXSA"/>
    <property type="match status" value="1"/>
</dbReference>
<organism evidence="9 10">
    <name type="scientific">Faecalicatena orotica</name>
    <dbReference type="NCBI Taxonomy" id="1544"/>
    <lineage>
        <taxon>Bacteria</taxon>
        <taxon>Bacillati</taxon>
        <taxon>Bacillota</taxon>
        <taxon>Clostridia</taxon>
        <taxon>Lachnospirales</taxon>
        <taxon>Lachnospiraceae</taxon>
        <taxon>Faecalicatena</taxon>
    </lineage>
</organism>
<dbReference type="Gene3D" id="1.10.10.60">
    <property type="entry name" value="Homeodomain-like"/>
    <property type="match status" value="2"/>
</dbReference>
<dbReference type="InterPro" id="IPR020449">
    <property type="entry name" value="Tscrpt_reg_AraC-type_HTH"/>
</dbReference>
<dbReference type="GO" id="GO:0043565">
    <property type="term" value="F:sequence-specific DNA binding"/>
    <property type="evidence" value="ECO:0007669"/>
    <property type="project" value="InterPro"/>
</dbReference>
<dbReference type="InterPro" id="IPR018062">
    <property type="entry name" value="HTH_AraC-typ_CS"/>
</dbReference>